<dbReference type="Gene3D" id="3.90.1300.10">
    <property type="entry name" value="Amidase signature (AS) domain"/>
    <property type="match status" value="1"/>
</dbReference>
<protein>
    <recommendedName>
        <fullName evidence="5">Amidase domain-containing protein</fullName>
    </recommendedName>
</protein>
<dbReference type="PANTHER" id="PTHR46310:SF7">
    <property type="entry name" value="AMIDASE 1"/>
    <property type="match status" value="1"/>
</dbReference>
<keyword evidence="4" id="KW-1185">Reference proteome</keyword>
<organism evidence="3 4">
    <name type="scientific">Penicillium capsulatum</name>
    <dbReference type="NCBI Taxonomy" id="69766"/>
    <lineage>
        <taxon>Eukaryota</taxon>
        <taxon>Fungi</taxon>
        <taxon>Dikarya</taxon>
        <taxon>Ascomycota</taxon>
        <taxon>Pezizomycotina</taxon>
        <taxon>Eurotiomycetes</taxon>
        <taxon>Eurotiomycetidae</taxon>
        <taxon>Eurotiales</taxon>
        <taxon>Aspergillaceae</taxon>
        <taxon>Penicillium</taxon>
    </lineage>
</organism>
<evidence type="ECO:0000259" key="2">
    <source>
        <dbReference type="Pfam" id="PF26053"/>
    </source>
</evidence>
<comment type="caution">
    <text evidence="3">The sequence shown here is derived from an EMBL/GenBank/DDBJ whole genome shotgun (WGS) entry which is preliminary data.</text>
</comment>
<dbReference type="Proteomes" id="UP001146351">
    <property type="component" value="Unassembled WGS sequence"/>
</dbReference>
<evidence type="ECO:0000313" key="4">
    <source>
        <dbReference type="Proteomes" id="UP001146351"/>
    </source>
</evidence>
<gene>
    <name evidence="3" type="ORF">N7492_005476</name>
</gene>
<dbReference type="InterPro" id="IPR058329">
    <property type="entry name" value="Arp1_N"/>
</dbReference>
<accession>A0A9W9LS51</accession>
<feature type="domain" description="Scytalone dehydratase-like protein Arp1 N-terminal" evidence="2">
    <location>
        <begin position="95"/>
        <end position="220"/>
    </location>
</feature>
<dbReference type="AlphaFoldDB" id="A0A9W9LS51"/>
<dbReference type="SUPFAM" id="SSF75304">
    <property type="entry name" value="Amidase signature (AS) enzymes"/>
    <property type="match status" value="1"/>
</dbReference>
<dbReference type="Pfam" id="PF01425">
    <property type="entry name" value="Amidase"/>
    <property type="match status" value="1"/>
</dbReference>
<dbReference type="OrthoDB" id="5423360at2759"/>
<feature type="domain" description="Amidase" evidence="1">
    <location>
        <begin position="265"/>
        <end position="438"/>
    </location>
</feature>
<dbReference type="EMBL" id="JAPQKO010000003">
    <property type="protein sequence ID" value="KAJ5172883.1"/>
    <property type="molecule type" value="Genomic_DNA"/>
</dbReference>
<proteinExistence type="predicted"/>
<dbReference type="InterPro" id="IPR023631">
    <property type="entry name" value="Amidase_dom"/>
</dbReference>
<evidence type="ECO:0008006" key="5">
    <source>
        <dbReference type="Google" id="ProtNLM"/>
    </source>
</evidence>
<evidence type="ECO:0000313" key="3">
    <source>
        <dbReference type="EMBL" id="KAJ5172883.1"/>
    </source>
</evidence>
<reference evidence="3" key="2">
    <citation type="journal article" date="2023" name="IMA Fungus">
        <title>Comparative genomic study of the Penicillium genus elucidates a diverse pangenome and 15 lateral gene transfer events.</title>
        <authorList>
            <person name="Petersen C."/>
            <person name="Sorensen T."/>
            <person name="Nielsen M.R."/>
            <person name="Sondergaard T.E."/>
            <person name="Sorensen J.L."/>
            <person name="Fitzpatrick D.A."/>
            <person name="Frisvad J.C."/>
            <person name="Nielsen K.L."/>
        </authorList>
    </citation>
    <scope>NUCLEOTIDE SEQUENCE</scope>
    <source>
        <strain evidence="3">IBT 21917</strain>
    </source>
</reference>
<dbReference type="InterPro" id="IPR036928">
    <property type="entry name" value="AS_sf"/>
</dbReference>
<dbReference type="PANTHER" id="PTHR46310">
    <property type="entry name" value="AMIDASE 1"/>
    <property type="match status" value="1"/>
</dbReference>
<sequence>MFLSPRTRQNVDLMVLATVPGVLAPEVLPRWAVLMRDDICGRVLYCSMHCEGCNMALWSLLVGPFLLGGLVSSVAVDQGRLASVDGINYYVGANAVSKLESSVPFNWADSDEIRPLTVIRTDASTFTSHILQKKVDNLTASDDVFQSGFIHALFLQYDGNARARVDASISGKDDGAIVIASPGFHAQKDVIPASLKPEIPEGPYFISTKTGDLFHAYRLYPDHQLAFTEAALSDGRDGFKPLPAATGGAMTKSIAVPSRLYYIRTSQKPLAGLRLGVKDIYDVKGLRTSGGNRAFYDLYPPRNTTGPAIQRLLDAGAILVGKMGTVQFANGDNPTADWVDFHCPFNPRGDGYQSPGGSSSGPAAGIASYDWLDIAVGSDTGGSMRNPGGLQGIYANRPSTGAVSLDNVLPLCSDIDTAGVFARNAATSSRVMHAWYRNFTDYREYPGRIFYPASSFPNTSTKAGEMLEQFVVKVERFLDAKRESVDISELWKKTHPSNAPDNVTDLLNTTYAILTSVGQYRSLTLPFYDDYAVKHDGRRPFINPGPLVRWTWGQNNGGNKAYDTALHNRTVFREWWETEGYGKPHKKTCSEGVYIYPYSTGERQYRNVYTDAPTEPPMGFKNGRISNMADVPDLVVPIGEIPYTSTVSLKTEYMPVTLSFVASRGCDLMLANLVRDLEAEGILKPVKTGPRMYPG</sequence>
<dbReference type="Pfam" id="PF26053">
    <property type="entry name" value="DUF8016"/>
    <property type="match status" value="1"/>
</dbReference>
<name>A0A9W9LS51_9EURO</name>
<evidence type="ECO:0000259" key="1">
    <source>
        <dbReference type="Pfam" id="PF01425"/>
    </source>
</evidence>
<reference evidence="3" key="1">
    <citation type="submission" date="2022-11" db="EMBL/GenBank/DDBJ databases">
        <authorList>
            <person name="Petersen C."/>
        </authorList>
    </citation>
    <scope>NUCLEOTIDE SEQUENCE</scope>
    <source>
        <strain evidence="3">IBT 21917</strain>
    </source>
</reference>